<dbReference type="InterPro" id="IPR029460">
    <property type="entry name" value="DNAPol_HHH"/>
</dbReference>
<dbReference type="Pfam" id="PF17657">
    <property type="entry name" value="DNA_pol3_finger"/>
    <property type="match status" value="1"/>
</dbReference>
<dbReference type="InterPro" id="IPR011708">
    <property type="entry name" value="DNA_pol3_alpha_NTPase_dom"/>
</dbReference>
<dbReference type="CDD" id="cd00085">
    <property type="entry name" value="HNHc"/>
    <property type="match status" value="1"/>
</dbReference>
<organism evidence="8 9">
    <name type="scientific">Duncaniella dubosii</name>
    <dbReference type="NCBI Taxonomy" id="2518971"/>
    <lineage>
        <taxon>Bacteria</taxon>
        <taxon>Pseudomonadati</taxon>
        <taxon>Bacteroidota</taxon>
        <taxon>Bacteroidia</taxon>
        <taxon>Bacteroidales</taxon>
        <taxon>Muribaculaceae</taxon>
        <taxon>Duncaniella</taxon>
    </lineage>
</organism>
<dbReference type="InterPro" id="IPR002711">
    <property type="entry name" value="HNH"/>
</dbReference>
<dbReference type="Pfam" id="PF07733">
    <property type="entry name" value="DNA_pol3_alpha"/>
    <property type="match status" value="1"/>
</dbReference>
<dbReference type="GO" id="GO:0016539">
    <property type="term" value="P:intein-mediated protein splicing"/>
    <property type="evidence" value="ECO:0007669"/>
    <property type="project" value="InterPro"/>
</dbReference>
<evidence type="ECO:0000313" key="8">
    <source>
        <dbReference type="EMBL" id="QCD42710.1"/>
    </source>
</evidence>
<reference evidence="9" key="1">
    <citation type="submission" date="2019-02" db="EMBL/GenBank/DDBJ databases">
        <title>Isolation and identification of novel species under the genus Muribaculum.</title>
        <authorList>
            <person name="Miyake S."/>
            <person name="Ding Y."/>
            <person name="Low A."/>
            <person name="Soh M."/>
            <person name="Seedorf H."/>
        </authorList>
    </citation>
    <scope>NUCLEOTIDE SEQUENCE [LARGE SCALE GENOMIC DNA]</scope>
    <source>
        <strain evidence="9">H5</strain>
    </source>
</reference>
<dbReference type="Gene3D" id="1.10.150.870">
    <property type="match status" value="1"/>
</dbReference>
<dbReference type="EC" id="2.7.7.7" evidence="1"/>
<dbReference type="GO" id="GO:0008270">
    <property type="term" value="F:zinc ion binding"/>
    <property type="evidence" value="ECO:0007669"/>
    <property type="project" value="InterPro"/>
</dbReference>
<keyword evidence="2" id="KW-0808">Transferase</keyword>
<dbReference type="PANTHER" id="PTHR32294">
    <property type="entry name" value="DNA POLYMERASE III SUBUNIT ALPHA"/>
    <property type="match status" value="1"/>
</dbReference>
<gene>
    <name evidence="8" type="ORF">E7747_10730</name>
</gene>
<dbReference type="InterPro" id="IPR003615">
    <property type="entry name" value="HNH_nuc"/>
</dbReference>
<dbReference type="GO" id="GO:0004519">
    <property type="term" value="F:endonuclease activity"/>
    <property type="evidence" value="ECO:0007669"/>
    <property type="project" value="InterPro"/>
</dbReference>
<dbReference type="GO" id="GO:0003887">
    <property type="term" value="F:DNA-directed DNA polymerase activity"/>
    <property type="evidence" value="ECO:0007669"/>
    <property type="project" value="UniProtKB-KW"/>
</dbReference>
<dbReference type="PROSITE" id="PS50817">
    <property type="entry name" value="INTEIN_N_TER"/>
    <property type="match status" value="1"/>
</dbReference>
<evidence type="ECO:0000256" key="6">
    <source>
        <dbReference type="ARBA" id="ARBA00049244"/>
    </source>
</evidence>
<name>A0A4P7W5A4_9BACT</name>
<dbReference type="AlphaFoldDB" id="A0A4P7W5A4"/>
<dbReference type="GO" id="GO:0003676">
    <property type="term" value="F:nucleic acid binding"/>
    <property type="evidence" value="ECO:0007669"/>
    <property type="project" value="InterPro"/>
</dbReference>
<dbReference type="InterPro" id="IPR006141">
    <property type="entry name" value="Intein_N"/>
</dbReference>
<dbReference type="PANTHER" id="PTHR32294:SF0">
    <property type="entry name" value="DNA POLYMERASE III SUBUNIT ALPHA"/>
    <property type="match status" value="1"/>
</dbReference>
<dbReference type="Gene3D" id="1.10.30.50">
    <property type="match status" value="1"/>
</dbReference>
<dbReference type="KEGG" id="ddb:E7747_10730"/>
<accession>A0A4P7W5A4</accession>
<dbReference type="SUPFAM" id="SSF51294">
    <property type="entry name" value="Hedgehog/intein (Hint) domain"/>
    <property type="match status" value="1"/>
</dbReference>
<comment type="catalytic activity">
    <reaction evidence="6">
        <text>DNA(n) + a 2'-deoxyribonucleoside 5'-triphosphate = DNA(n+1) + diphosphate</text>
        <dbReference type="Rhea" id="RHEA:22508"/>
        <dbReference type="Rhea" id="RHEA-COMP:17339"/>
        <dbReference type="Rhea" id="RHEA-COMP:17340"/>
        <dbReference type="ChEBI" id="CHEBI:33019"/>
        <dbReference type="ChEBI" id="CHEBI:61560"/>
        <dbReference type="ChEBI" id="CHEBI:173112"/>
        <dbReference type="EC" id="2.7.7.7"/>
    </reaction>
</comment>
<keyword evidence="3" id="KW-0548">Nucleotidyltransferase</keyword>
<dbReference type="GO" id="GO:0008408">
    <property type="term" value="F:3'-5' exonuclease activity"/>
    <property type="evidence" value="ECO:0007669"/>
    <property type="project" value="InterPro"/>
</dbReference>
<dbReference type="InterPro" id="IPR041931">
    <property type="entry name" value="DNA_pol3_alpha_thumb_dom"/>
</dbReference>
<dbReference type="EMBL" id="CP039396">
    <property type="protein sequence ID" value="QCD42710.1"/>
    <property type="molecule type" value="Genomic_DNA"/>
</dbReference>
<dbReference type="InterPro" id="IPR036844">
    <property type="entry name" value="Hint_dom_sf"/>
</dbReference>
<evidence type="ECO:0000259" key="7">
    <source>
        <dbReference type="SMART" id="SM00507"/>
    </source>
</evidence>
<dbReference type="SMART" id="SM00507">
    <property type="entry name" value="HNHc"/>
    <property type="match status" value="1"/>
</dbReference>
<feature type="domain" description="HNH nuclease" evidence="7">
    <location>
        <begin position="593"/>
        <end position="642"/>
    </location>
</feature>
<dbReference type="GO" id="GO:0006260">
    <property type="term" value="P:DNA replication"/>
    <property type="evidence" value="ECO:0007669"/>
    <property type="project" value="UniProtKB-KW"/>
</dbReference>
<dbReference type="Gene3D" id="2.170.16.10">
    <property type="entry name" value="Hedgehog/Intein (Hint) domain"/>
    <property type="match status" value="1"/>
</dbReference>
<keyword evidence="9" id="KW-1185">Reference proteome</keyword>
<evidence type="ECO:0000256" key="3">
    <source>
        <dbReference type="ARBA" id="ARBA00022695"/>
    </source>
</evidence>
<keyword evidence="5" id="KW-0239">DNA-directed DNA polymerase</keyword>
<evidence type="ECO:0000256" key="5">
    <source>
        <dbReference type="ARBA" id="ARBA00022932"/>
    </source>
</evidence>
<protein>
    <recommendedName>
        <fullName evidence="1">DNA-directed DNA polymerase</fullName>
        <ecNumber evidence="1">2.7.7.7</ecNumber>
    </recommendedName>
</protein>
<dbReference type="InterPro" id="IPR040982">
    <property type="entry name" value="DNA_pol3_finger"/>
</dbReference>
<evidence type="ECO:0000256" key="1">
    <source>
        <dbReference type="ARBA" id="ARBA00012417"/>
    </source>
</evidence>
<evidence type="ECO:0000256" key="4">
    <source>
        <dbReference type="ARBA" id="ARBA00022705"/>
    </source>
</evidence>
<evidence type="ECO:0000313" key="9">
    <source>
        <dbReference type="Proteomes" id="UP000297149"/>
    </source>
</evidence>
<dbReference type="Gene3D" id="1.10.10.1600">
    <property type="entry name" value="Bacterial DNA polymerase III alpha subunit, thumb domain"/>
    <property type="match status" value="1"/>
</dbReference>
<dbReference type="Pfam" id="PF14579">
    <property type="entry name" value="HHH_6"/>
    <property type="match status" value="1"/>
</dbReference>
<dbReference type="Pfam" id="PF01844">
    <property type="entry name" value="HNH"/>
    <property type="match status" value="1"/>
</dbReference>
<dbReference type="InterPro" id="IPR004805">
    <property type="entry name" value="DnaE2/DnaE/PolC"/>
</dbReference>
<sequence>MQMSCKKVMTFSLITVIYFTPYPTNFCMKIQRITHKTDTQLVSDCYAGDGYVKRNHGSLPDIDSDFSAVRRDEVKAYLERRYNKDGLQRVFSAGTFTTEKIKSVIKDVARTHKISQATTNYLTAILDDNMTWTDLMKMASTDKRMRDFIQKYPDVFEEILPIMGQARSAGIHASALIITPEYVKGERVECFDLLPIRKMGDLLVSEISGNDIDAIGILKNDVLGIKELTRLSDTLNLVESEYGVKYNILEIASKYLNDEKVFKIIRDGNTQGVFQMGGEGITKFIKRLAPDNINDLIASVALFRPGPLDSGAADNYVRAKRGEYEPTYLWGTYEILKDTFAQMVYQEQISRVAQKVGGLSLGDGVNLVKALSKKKLEKVRKFQDKFFAGAKQNGCPKEAADQIWSNVEDAAKYSFNACIAGHEYLWGRHKEKGSGTRINIGDMWRTRNDYQWAKENGRLALRNKYRKYGYGTCWSLNEDDKLVINRIVDIRYQGVRPVYRITLANGSTIDVTDNHKHPTLNGQKRTDELIPGEDFMYIRVGWIKEDTSYRFTDKGGLNNTRYHSNDHVESHTLNVQKGHKGFLTRDSNYTKLEYYKNHLKKDYCEECGRRLKRLEIHHVNGDHSDVGENYSNIRTLCPSCHKKAHYEMGRVKMGRKGLGTAVVQVVSVEFLCNTAVYDVEMEHPYHTFLTGKGVVTCNSHATAYGLTAYVGAWLKTYYPTAFYTVVLRDQDEDKMAVLMNEIKTVGGTELEKPNINISGENFTADFKNNKIYWSLSRIKQLGPKAVKYIVQERNLYGEFYNLEDFIKRIFKSKFKSFEDEGTAEVRERCPVTARSVRNLIFAGAFDQIENVGSVLERYGLLESAASLLGFKLTEKDIPEDMRDKHYWWSRQQIAVSGHGTIDYKRIYDNLEKPKSVSAYKYIEFSELNNIFYEVRKGVICAAICSVTDRSYKDRRTGETKHFGKIELQQNTETNILTIWDDWDIWKKELRKAEGRMIVAVVNIKWSDYDEKNTLQIGKSSFLKLI</sequence>
<dbReference type="Proteomes" id="UP000297149">
    <property type="component" value="Chromosome"/>
</dbReference>
<proteinExistence type="predicted"/>
<evidence type="ECO:0000256" key="2">
    <source>
        <dbReference type="ARBA" id="ARBA00022679"/>
    </source>
</evidence>
<keyword evidence="4" id="KW-0235">DNA replication</keyword>